<dbReference type="Proteomes" id="UP000291236">
    <property type="component" value="Chromosome"/>
</dbReference>
<evidence type="ECO:0000313" key="8">
    <source>
        <dbReference type="Proteomes" id="UP000291236"/>
    </source>
</evidence>
<accession>A0A4P2VGN1</accession>
<keyword evidence="8" id="KW-1185">Reference proteome</keyword>
<dbReference type="Pfam" id="PF00413">
    <property type="entry name" value="Peptidase_M10"/>
    <property type="match status" value="1"/>
</dbReference>
<feature type="transmembrane region" description="Helical" evidence="5">
    <location>
        <begin position="19"/>
        <end position="36"/>
    </location>
</feature>
<dbReference type="PANTHER" id="PTHR10201">
    <property type="entry name" value="MATRIX METALLOPROTEINASE"/>
    <property type="match status" value="1"/>
</dbReference>
<protein>
    <recommendedName>
        <fullName evidence="6">Peptidase M10 metallopeptidase domain-containing protein</fullName>
    </recommendedName>
</protein>
<evidence type="ECO:0000256" key="2">
    <source>
        <dbReference type="ARBA" id="ARBA00022723"/>
    </source>
</evidence>
<dbReference type="AlphaFoldDB" id="A0A4P2VGN1"/>
<keyword evidence="5" id="KW-0812">Transmembrane</keyword>
<dbReference type="EMBL" id="AP019368">
    <property type="protein sequence ID" value="BBH51946.1"/>
    <property type="molecule type" value="Genomic_DNA"/>
</dbReference>
<keyword evidence="1" id="KW-0645">Protease</keyword>
<keyword evidence="3" id="KW-0378">Hydrolase</keyword>
<dbReference type="Gene3D" id="3.40.390.10">
    <property type="entry name" value="Collagenase (Catalytic Domain)"/>
    <property type="match status" value="1"/>
</dbReference>
<name>A0A4P2VGN1_FLUSA</name>
<dbReference type="InterPro" id="IPR024079">
    <property type="entry name" value="MetalloPept_cat_dom_sf"/>
</dbReference>
<evidence type="ECO:0000259" key="6">
    <source>
        <dbReference type="Pfam" id="PF00413"/>
    </source>
</evidence>
<evidence type="ECO:0000313" key="7">
    <source>
        <dbReference type="EMBL" id="BBH51946.1"/>
    </source>
</evidence>
<dbReference type="GO" id="GO:0031012">
    <property type="term" value="C:extracellular matrix"/>
    <property type="evidence" value="ECO:0007669"/>
    <property type="project" value="InterPro"/>
</dbReference>
<dbReference type="KEGG" id="sbf:JCM31447_03750"/>
<proteinExistence type="predicted"/>
<sequence length="264" mass="30461">MSITYLLTQNNFKNFIKKIIFYICSFIFLVSCGSQVNSFSLNEENNENQEIIYSEGWGIHYKYPIIVHLSKEIIQENNNISKQIQNAMNTWNNAIGRKILTLKFVDKIHSENNFLSLYAPLNYKNTAIYFDRKKDNSNGWQERTGKNRNILASTIFSSNKNIIIKAAIRFNRDNYIFGNTKTDQSYEKQILVDMESIALHELGHVLGLGHMLNESSSVMYPFINTGPDSIDSPSTVRCLSKNDIYRIRSIYMGGKEAKFSCLQK</sequence>
<reference evidence="7 8" key="1">
    <citation type="submission" date="2018-12" db="EMBL/GenBank/DDBJ databases">
        <title>Rubrispira sanarue gen. nov., sp., nov., a member of the order Silvanigrellales, isolated from a brackish lake in Hamamatsu Japan.</title>
        <authorList>
            <person name="Maejima Y."/>
            <person name="Iino T."/>
            <person name="Muraguchi Y."/>
            <person name="Fukuda K."/>
            <person name="Nojiri H."/>
            <person name="Ohkuma M."/>
            <person name="Moriuchi R."/>
            <person name="Dohra H."/>
            <person name="Kimbara K."/>
            <person name="Shintani M."/>
        </authorList>
    </citation>
    <scope>NUCLEOTIDE SEQUENCE [LARGE SCALE GENOMIC DNA]</scope>
    <source>
        <strain evidence="7 8">RF1110005</strain>
    </source>
</reference>
<evidence type="ECO:0000256" key="1">
    <source>
        <dbReference type="ARBA" id="ARBA00022670"/>
    </source>
</evidence>
<evidence type="ECO:0000256" key="3">
    <source>
        <dbReference type="ARBA" id="ARBA00022801"/>
    </source>
</evidence>
<keyword evidence="2" id="KW-0479">Metal-binding</keyword>
<evidence type="ECO:0000256" key="5">
    <source>
        <dbReference type="SAM" id="Phobius"/>
    </source>
</evidence>
<dbReference type="SUPFAM" id="SSF55486">
    <property type="entry name" value="Metalloproteases ('zincins'), catalytic domain"/>
    <property type="match status" value="1"/>
</dbReference>
<evidence type="ECO:0000256" key="4">
    <source>
        <dbReference type="ARBA" id="ARBA00022833"/>
    </source>
</evidence>
<dbReference type="RefSeq" id="WP_130605962.1">
    <property type="nucleotide sequence ID" value="NZ_AP019368.1"/>
</dbReference>
<dbReference type="GO" id="GO:0004222">
    <property type="term" value="F:metalloendopeptidase activity"/>
    <property type="evidence" value="ECO:0007669"/>
    <property type="project" value="InterPro"/>
</dbReference>
<dbReference type="GO" id="GO:0008270">
    <property type="term" value="F:zinc ion binding"/>
    <property type="evidence" value="ECO:0007669"/>
    <property type="project" value="InterPro"/>
</dbReference>
<dbReference type="GO" id="GO:0006508">
    <property type="term" value="P:proteolysis"/>
    <property type="evidence" value="ECO:0007669"/>
    <property type="project" value="UniProtKB-KW"/>
</dbReference>
<feature type="domain" description="Peptidase M10 metallopeptidase" evidence="6">
    <location>
        <begin position="75"/>
        <end position="251"/>
    </location>
</feature>
<organism evidence="7 8">
    <name type="scientific">Fluviispira sanaruensis</name>
    <dbReference type="NCBI Taxonomy" id="2493639"/>
    <lineage>
        <taxon>Bacteria</taxon>
        <taxon>Pseudomonadati</taxon>
        <taxon>Bdellovibrionota</taxon>
        <taxon>Oligoflexia</taxon>
        <taxon>Silvanigrellales</taxon>
        <taxon>Silvanigrellaceae</taxon>
        <taxon>Fluviispira</taxon>
    </lineage>
</organism>
<keyword evidence="4" id="KW-0862">Zinc</keyword>
<dbReference type="InterPro" id="IPR001818">
    <property type="entry name" value="Pept_M10_metallopeptidase"/>
</dbReference>
<keyword evidence="5" id="KW-1133">Transmembrane helix</keyword>
<dbReference type="OrthoDB" id="5294549at2"/>
<gene>
    <name evidence="7" type="ORF">JCM31447_03750</name>
</gene>
<keyword evidence="5" id="KW-0472">Membrane</keyword>